<reference evidence="3" key="1">
    <citation type="submission" date="2022-11" db="EMBL/GenBank/DDBJ databases">
        <authorList>
            <person name="Petersen C."/>
        </authorList>
    </citation>
    <scope>NUCLEOTIDE SEQUENCE</scope>
    <source>
        <strain evidence="3">IBT 34128</strain>
    </source>
</reference>
<feature type="region of interest" description="Disordered" evidence="1">
    <location>
        <begin position="95"/>
        <end position="121"/>
    </location>
</feature>
<feature type="signal peptide" evidence="2">
    <location>
        <begin position="1"/>
        <end position="20"/>
    </location>
</feature>
<protein>
    <recommendedName>
        <fullName evidence="5">SH3b domain-containing protein</fullName>
    </recommendedName>
</protein>
<evidence type="ECO:0008006" key="5">
    <source>
        <dbReference type="Google" id="ProtNLM"/>
    </source>
</evidence>
<evidence type="ECO:0000313" key="4">
    <source>
        <dbReference type="Proteomes" id="UP001141434"/>
    </source>
</evidence>
<feature type="chain" id="PRO_5040727739" description="SH3b domain-containing protein" evidence="2">
    <location>
        <begin position="21"/>
        <end position="253"/>
    </location>
</feature>
<evidence type="ECO:0000313" key="3">
    <source>
        <dbReference type="EMBL" id="KAJ5114836.1"/>
    </source>
</evidence>
<dbReference type="EMBL" id="JAPMSZ010000001">
    <property type="protein sequence ID" value="KAJ5114836.1"/>
    <property type="molecule type" value="Genomic_DNA"/>
</dbReference>
<comment type="caution">
    <text evidence="3">The sequence shown here is derived from an EMBL/GenBank/DDBJ whole genome shotgun (WGS) entry which is preliminary data.</text>
</comment>
<sequence>MVYIPFVALSFAAVAPLVSAYPITGDEVHCRSGPGTNHEVVKSYKKGEDIKVTCQASGTDVKGDELWDKTSDGCYVADYYVKTGTTDAVTETCKGGSGGDDDGNDGGSSGGKLPGLSSKQSSHAREIIGVAKKEDLGHRGCTVGITTALVESEIKVYANSKVPASLNYPHDDVSADYDSVGIFQQRVSIYKDLAADMDPAKSAAQFFKKMAGVDGWKSMSVGKLCQTVQGSAYPSRYEKRVDEAEKICKAGGL</sequence>
<keyword evidence="4" id="KW-1185">Reference proteome</keyword>
<dbReference type="Gene3D" id="2.30.30.40">
    <property type="entry name" value="SH3 Domains"/>
    <property type="match status" value="1"/>
</dbReference>
<dbReference type="AlphaFoldDB" id="A0A9W9G9Y7"/>
<gene>
    <name evidence="3" type="ORF">NUU61_000595</name>
</gene>
<proteinExistence type="predicted"/>
<organism evidence="3 4">
    <name type="scientific">Penicillium alfredii</name>
    <dbReference type="NCBI Taxonomy" id="1506179"/>
    <lineage>
        <taxon>Eukaryota</taxon>
        <taxon>Fungi</taxon>
        <taxon>Dikarya</taxon>
        <taxon>Ascomycota</taxon>
        <taxon>Pezizomycotina</taxon>
        <taxon>Eurotiomycetes</taxon>
        <taxon>Eurotiomycetidae</taxon>
        <taxon>Eurotiales</taxon>
        <taxon>Aspergillaceae</taxon>
        <taxon>Penicillium</taxon>
    </lineage>
</organism>
<dbReference type="RefSeq" id="XP_056516029.1">
    <property type="nucleotide sequence ID" value="XM_056651179.1"/>
</dbReference>
<accession>A0A9W9G9Y7</accession>
<reference evidence="3" key="2">
    <citation type="journal article" date="2023" name="IMA Fungus">
        <title>Comparative genomic study of the Penicillium genus elucidates a diverse pangenome and 15 lateral gene transfer events.</title>
        <authorList>
            <person name="Petersen C."/>
            <person name="Sorensen T."/>
            <person name="Nielsen M.R."/>
            <person name="Sondergaard T.E."/>
            <person name="Sorensen J.L."/>
            <person name="Fitzpatrick D.A."/>
            <person name="Frisvad J.C."/>
            <person name="Nielsen K.L."/>
        </authorList>
    </citation>
    <scope>NUCLEOTIDE SEQUENCE</scope>
    <source>
        <strain evidence="3">IBT 34128</strain>
    </source>
</reference>
<evidence type="ECO:0000256" key="2">
    <source>
        <dbReference type="SAM" id="SignalP"/>
    </source>
</evidence>
<keyword evidence="2" id="KW-0732">Signal</keyword>
<dbReference type="GeneID" id="81390347"/>
<evidence type="ECO:0000256" key="1">
    <source>
        <dbReference type="SAM" id="MobiDB-lite"/>
    </source>
</evidence>
<dbReference type="Proteomes" id="UP001141434">
    <property type="component" value="Unassembled WGS sequence"/>
</dbReference>
<name>A0A9W9G9Y7_9EURO</name>
<dbReference type="OrthoDB" id="2251794at2759"/>